<feature type="region of interest" description="Disordered" evidence="1">
    <location>
        <begin position="14"/>
        <end position="98"/>
    </location>
</feature>
<name>A0A3E0K3G9_9BACI</name>
<gene>
    <name evidence="2" type="ORF">C6P37_10690</name>
</gene>
<evidence type="ECO:0000313" key="3">
    <source>
        <dbReference type="Proteomes" id="UP000257014"/>
    </source>
</evidence>
<evidence type="ECO:0000313" key="2">
    <source>
        <dbReference type="EMBL" id="REJ27575.1"/>
    </source>
</evidence>
<reference evidence="2 3" key="1">
    <citation type="submission" date="2018-03" db="EMBL/GenBank/DDBJ databases">
        <authorList>
            <person name="Keele B.F."/>
        </authorList>
    </citation>
    <scope>NUCLEOTIDE SEQUENCE [LARGE SCALE GENOMIC DNA]</scope>
    <source>
        <strain evidence="2">ZCTH4_d</strain>
    </source>
</reference>
<dbReference type="EMBL" id="QEWE01000020">
    <property type="protein sequence ID" value="REJ27575.1"/>
    <property type="molecule type" value="Genomic_DNA"/>
</dbReference>
<dbReference type="Proteomes" id="UP000257014">
    <property type="component" value="Unassembled WGS sequence"/>
</dbReference>
<evidence type="ECO:0000256" key="1">
    <source>
        <dbReference type="SAM" id="MobiDB-lite"/>
    </source>
</evidence>
<proteinExistence type="predicted"/>
<sequence>MKAIPKPPFIFRGLRGPGKFLSAGPRFQKNPGFKKPAGRPPLRHSDPAGEVRTGVSHGAARGKSETEDDLPAKMGPCSTPFFRAGKDSPAGGPVEIGRKEPLNIGMMMTIYMLDERSGNEREGWI</sequence>
<protein>
    <submittedName>
        <fullName evidence="2">Uncharacterized protein</fullName>
    </submittedName>
</protein>
<organism evidence="2 3">
    <name type="scientific">Caldibacillus debilis</name>
    <dbReference type="NCBI Taxonomy" id="301148"/>
    <lineage>
        <taxon>Bacteria</taxon>
        <taxon>Bacillati</taxon>
        <taxon>Bacillota</taxon>
        <taxon>Bacilli</taxon>
        <taxon>Bacillales</taxon>
        <taxon>Bacillaceae</taxon>
        <taxon>Caldibacillus</taxon>
    </lineage>
</organism>
<accession>A0A3E0K3G9</accession>
<comment type="caution">
    <text evidence="2">The sequence shown here is derived from an EMBL/GenBank/DDBJ whole genome shotgun (WGS) entry which is preliminary data.</text>
</comment>
<dbReference type="AlphaFoldDB" id="A0A3E0K3G9"/>